<proteinExistence type="predicted"/>
<dbReference type="NCBIfam" id="TIGR02464">
    <property type="entry name" value="ribofla_fusion"/>
    <property type="match status" value="1"/>
</dbReference>
<dbReference type="AlphaFoldDB" id="A0AAE8SWU8"/>
<accession>A0AAE8SWU8</accession>
<evidence type="ECO:0000259" key="2">
    <source>
        <dbReference type="Pfam" id="PF08719"/>
    </source>
</evidence>
<feature type="compositionally biased region" description="Basic residues" evidence="1">
    <location>
        <begin position="26"/>
        <end position="36"/>
    </location>
</feature>
<sequence length="263" mass="29178">MAPVSRAKAKQATATGPAGGSDKVHRAPRQKKKGKSSGRTSLQTETGVYFWRDVDPDFGFLSQWYYCPFTDPKDSSIIYHTAEHYMMYQKALLFGDTETAAEILTEPSPQAVRTLGRRVTPFSDETWHKNRERIVLEGSIAKFTLAVSEVGFRRGNLDEARDLPVVGGAEGDASAAEDGGGSGRLRAALLETGDRELVEASPRDRIWGVGFGAENAPKQRGRWGMNLLGKALMETRKILEEGREKEEREEAKEIAKEEEEEDI</sequence>
<dbReference type="InterPro" id="IPR012816">
    <property type="entry name" value="NADAR"/>
</dbReference>
<keyword evidence="4" id="KW-1185">Reference proteome</keyword>
<organism evidence="3 4">
    <name type="scientific">Cephalotrichum gorgonifer</name>
    <dbReference type="NCBI Taxonomy" id="2041049"/>
    <lineage>
        <taxon>Eukaryota</taxon>
        <taxon>Fungi</taxon>
        <taxon>Dikarya</taxon>
        <taxon>Ascomycota</taxon>
        <taxon>Pezizomycotina</taxon>
        <taxon>Sordariomycetes</taxon>
        <taxon>Hypocreomycetidae</taxon>
        <taxon>Microascales</taxon>
        <taxon>Microascaceae</taxon>
        <taxon>Cephalotrichum</taxon>
    </lineage>
</organism>
<evidence type="ECO:0000313" key="4">
    <source>
        <dbReference type="Proteomes" id="UP001187682"/>
    </source>
</evidence>
<feature type="compositionally biased region" description="Basic and acidic residues" evidence="1">
    <location>
        <begin position="239"/>
        <end position="255"/>
    </location>
</feature>
<reference evidence="3" key="1">
    <citation type="submission" date="2018-03" db="EMBL/GenBank/DDBJ databases">
        <authorList>
            <person name="Guldener U."/>
        </authorList>
    </citation>
    <scope>NUCLEOTIDE SEQUENCE</scope>
</reference>
<dbReference type="Gene3D" id="1.10.357.40">
    <property type="entry name" value="YbiA-like"/>
    <property type="match status" value="1"/>
</dbReference>
<dbReference type="InterPro" id="IPR037238">
    <property type="entry name" value="YbiA-like_sf"/>
</dbReference>
<gene>
    <name evidence="3" type="ORF">DNG_06702</name>
</gene>
<name>A0AAE8SWU8_9PEZI</name>
<dbReference type="CDD" id="cd15457">
    <property type="entry name" value="NADAR"/>
    <property type="match status" value="1"/>
</dbReference>
<dbReference type="Proteomes" id="UP001187682">
    <property type="component" value="Unassembled WGS sequence"/>
</dbReference>
<protein>
    <recommendedName>
        <fullName evidence="2">NADAR domain-containing protein</fullName>
    </recommendedName>
</protein>
<dbReference type="SUPFAM" id="SSF143990">
    <property type="entry name" value="YbiA-like"/>
    <property type="match status" value="2"/>
</dbReference>
<comment type="caution">
    <text evidence="3">The sequence shown here is derived from an EMBL/GenBank/DDBJ whole genome shotgun (WGS) entry which is preliminary data.</text>
</comment>
<dbReference type="Pfam" id="PF08719">
    <property type="entry name" value="NADAR"/>
    <property type="match status" value="1"/>
</dbReference>
<evidence type="ECO:0000313" key="3">
    <source>
        <dbReference type="EMBL" id="SPO04019.1"/>
    </source>
</evidence>
<feature type="domain" description="NADAR" evidence="2">
    <location>
        <begin position="49"/>
        <end position="239"/>
    </location>
</feature>
<evidence type="ECO:0000256" key="1">
    <source>
        <dbReference type="SAM" id="MobiDB-lite"/>
    </source>
</evidence>
<dbReference type="EMBL" id="ONZQ02000009">
    <property type="protein sequence ID" value="SPO04019.1"/>
    <property type="molecule type" value="Genomic_DNA"/>
</dbReference>
<feature type="region of interest" description="Disordered" evidence="1">
    <location>
        <begin position="1"/>
        <end position="40"/>
    </location>
</feature>
<feature type="region of interest" description="Disordered" evidence="1">
    <location>
        <begin position="239"/>
        <end position="263"/>
    </location>
</feature>